<evidence type="ECO:0000256" key="1">
    <source>
        <dbReference type="SAM" id="MobiDB-lite"/>
    </source>
</evidence>
<dbReference type="AlphaFoldDB" id="A0A916JHD3"/>
<reference evidence="2" key="1">
    <citation type="submission" date="2021-04" db="EMBL/GenBank/DDBJ databases">
        <authorList>
            <person name="Rodrigo-Torres L."/>
            <person name="Arahal R. D."/>
            <person name="Lucena T."/>
        </authorList>
    </citation>
    <scope>NUCLEOTIDE SEQUENCE</scope>
    <source>
        <strain evidence="2">CECT 9275</strain>
    </source>
</reference>
<dbReference type="RefSeq" id="WP_215241159.1">
    <property type="nucleotide sequence ID" value="NZ_CAJRAF010000002.1"/>
</dbReference>
<accession>A0A916JHD3</accession>
<keyword evidence="3" id="KW-1185">Reference proteome</keyword>
<protein>
    <submittedName>
        <fullName evidence="2">Uncharacterized protein</fullName>
    </submittedName>
</protein>
<proteinExistence type="predicted"/>
<comment type="caution">
    <text evidence="2">The sequence shown here is derived from an EMBL/GenBank/DDBJ whole genome shotgun (WGS) entry which is preliminary data.</text>
</comment>
<feature type="region of interest" description="Disordered" evidence="1">
    <location>
        <begin position="57"/>
        <end position="90"/>
    </location>
</feature>
<gene>
    <name evidence="2" type="ORF">DYBT9275_04884</name>
</gene>
<evidence type="ECO:0000313" key="3">
    <source>
        <dbReference type="Proteomes" id="UP000680038"/>
    </source>
</evidence>
<sequence length="90" mass="10337">MDTENEKPDPEYIRKFNQGYILAKYMPGLSEQISKSKSQTPNLQAMKDGRQQFLSEEAVSKAPSWLKPDPQKLDKNLLGKTKGRQIDPER</sequence>
<name>A0A916JHD3_9BACT</name>
<dbReference type="Proteomes" id="UP000680038">
    <property type="component" value="Unassembled WGS sequence"/>
</dbReference>
<dbReference type="EMBL" id="CAJRAF010000002">
    <property type="protein sequence ID" value="CAG5011117.1"/>
    <property type="molecule type" value="Genomic_DNA"/>
</dbReference>
<organism evidence="2 3">
    <name type="scientific">Dyadobacter helix</name>
    <dbReference type="NCBI Taxonomy" id="2822344"/>
    <lineage>
        <taxon>Bacteria</taxon>
        <taxon>Pseudomonadati</taxon>
        <taxon>Bacteroidota</taxon>
        <taxon>Cytophagia</taxon>
        <taxon>Cytophagales</taxon>
        <taxon>Spirosomataceae</taxon>
        <taxon>Dyadobacter</taxon>
    </lineage>
</organism>
<evidence type="ECO:0000313" key="2">
    <source>
        <dbReference type="EMBL" id="CAG5011117.1"/>
    </source>
</evidence>